<dbReference type="GO" id="GO:0032357">
    <property type="term" value="F:oxidized purine DNA binding"/>
    <property type="evidence" value="ECO:0007669"/>
    <property type="project" value="TreeGrafter"/>
</dbReference>
<dbReference type="Gene3D" id="1.10.340.30">
    <property type="entry name" value="Hypothetical protein, domain 2"/>
    <property type="match status" value="1"/>
</dbReference>
<evidence type="ECO:0000256" key="13">
    <source>
        <dbReference type="ARBA" id="ARBA00023295"/>
    </source>
</evidence>
<evidence type="ECO:0000256" key="6">
    <source>
        <dbReference type="ARBA" id="ARBA00022485"/>
    </source>
</evidence>
<evidence type="ECO:0000256" key="10">
    <source>
        <dbReference type="ARBA" id="ARBA00023004"/>
    </source>
</evidence>
<keyword evidence="13" id="KW-0326">Glycosidase</keyword>
<dbReference type="GO" id="GO:0051539">
    <property type="term" value="F:4 iron, 4 sulfur cluster binding"/>
    <property type="evidence" value="ECO:0007669"/>
    <property type="project" value="UniProtKB-KW"/>
</dbReference>
<dbReference type="PROSITE" id="PS01155">
    <property type="entry name" value="ENDONUCLEASE_III_2"/>
    <property type="match status" value="1"/>
</dbReference>
<keyword evidence="7" id="KW-0479">Metal-binding</keyword>
<gene>
    <name evidence="15" type="ORF">EII35_14190</name>
</gene>
<reference evidence="15 16" key="1">
    <citation type="submission" date="2018-11" db="EMBL/GenBank/DDBJ databases">
        <title>Genomes From Bacteria Associated with the Canine Oral Cavity: a Test Case for Automated Genome-Based Taxonomic Assignment.</title>
        <authorList>
            <person name="Coil D.A."/>
            <person name="Jospin G."/>
            <person name="Darling A.E."/>
            <person name="Wallis C."/>
            <person name="Davis I.J."/>
            <person name="Harris S."/>
            <person name="Eisen J.A."/>
            <person name="Holcombe L.J."/>
            <person name="O'Flynn C."/>
        </authorList>
    </citation>
    <scope>NUCLEOTIDE SEQUENCE [LARGE SCALE GENOMIC DNA]</scope>
    <source>
        <strain evidence="15 16">OH2822_COT-296</strain>
    </source>
</reference>
<dbReference type="OrthoDB" id="9802365at2"/>
<dbReference type="EC" id="3.2.2.31" evidence="4"/>
<comment type="catalytic activity">
    <reaction evidence="1">
        <text>Hydrolyzes free adenine bases from 7,8-dihydro-8-oxoguanine:adenine mismatched double-stranded DNA, leaving an apurinic site.</text>
        <dbReference type="EC" id="3.2.2.31"/>
    </reaction>
</comment>
<dbReference type="GO" id="GO:0006284">
    <property type="term" value="P:base-excision repair"/>
    <property type="evidence" value="ECO:0007669"/>
    <property type="project" value="InterPro"/>
</dbReference>
<dbReference type="GO" id="GO:0035485">
    <property type="term" value="F:adenine/guanine mispair binding"/>
    <property type="evidence" value="ECO:0007669"/>
    <property type="project" value="TreeGrafter"/>
</dbReference>
<evidence type="ECO:0000256" key="8">
    <source>
        <dbReference type="ARBA" id="ARBA00022763"/>
    </source>
</evidence>
<evidence type="ECO:0000256" key="4">
    <source>
        <dbReference type="ARBA" id="ARBA00012045"/>
    </source>
</evidence>
<keyword evidence="9" id="KW-0378">Hydrolase</keyword>
<dbReference type="GO" id="GO:0000701">
    <property type="term" value="F:purine-specific mismatch base pair DNA N-glycosylase activity"/>
    <property type="evidence" value="ECO:0007669"/>
    <property type="project" value="UniProtKB-EC"/>
</dbReference>
<dbReference type="PANTHER" id="PTHR42944:SF1">
    <property type="entry name" value="ADENINE DNA GLYCOSYLASE"/>
    <property type="match status" value="1"/>
</dbReference>
<sequence length="255" mass="27232">MSQQTPVARVEPAWREWLERWPTPADLAAADPAEVLRAWGSLGYPRRALRLVAAATAIAALGNEVPDDESVLLGLPGIGRYTAAAVLAFAFRRRAVVLDTNIRRVLARLVGGQEFPPRSETAAERALAEEWLPEDDDAAAAWCEAVMELGALVCTARTPTCGACPVADDCAWLRAGSPAWEGPERRGQAWAGTDRQCRGRIMGALRRSETGVALADITWPDDVQLQRCGAGLVADGLAHHDGDLLRLGPGPAVSA</sequence>
<evidence type="ECO:0000313" key="15">
    <source>
        <dbReference type="EMBL" id="RRD48152.1"/>
    </source>
</evidence>
<dbReference type="Gene3D" id="1.10.1670.10">
    <property type="entry name" value="Helix-hairpin-Helix base-excision DNA repair enzymes (C-terminal)"/>
    <property type="match status" value="1"/>
</dbReference>
<comment type="similarity">
    <text evidence="3">Belongs to the Nth/MutY family.</text>
</comment>
<dbReference type="SMART" id="SM00478">
    <property type="entry name" value="ENDO3c"/>
    <property type="match status" value="1"/>
</dbReference>
<dbReference type="GO" id="GO:0006298">
    <property type="term" value="P:mismatch repair"/>
    <property type="evidence" value="ECO:0007669"/>
    <property type="project" value="TreeGrafter"/>
</dbReference>
<keyword evidence="10" id="KW-0408">Iron</keyword>
<evidence type="ECO:0000256" key="2">
    <source>
        <dbReference type="ARBA" id="ARBA00001966"/>
    </source>
</evidence>
<feature type="domain" description="HhH-GPD" evidence="14">
    <location>
        <begin position="1"/>
        <end position="152"/>
    </location>
</feature>
<dbReference type="Pfam" id="PF10576">
    <property type="entry name" value="EndIII_4Fe-2S"/>
    <property type="match status" value="1"/>
</dbReference>
<keyword evidence="8" id="KW-0227">DNA damage</keyword>
<evidence type="ECO:0000259" key="14">
    <source>
        <dbReference type="SMART" id="SM00478"/>
    </source>
</evidence>
<evidence type="ECO:0000256" key="9">
    <source>
        <dbReference type="ARBA" id="ARBA00022801"/>
    </source>
</evidence>
<evidence type="ECO:0000256" key="1">
    <source>
        <dbReference type="ARBA" id="ARBA00000843"/>
    </source>
</evidence>
<comment type="caution">
    <text evidence="15">The sequence shown here is derived from an EMBL/GenBank/DDBJ whole genome shotgun (WGS) entry which is preliminary data.</text>
</comment>
<accession>A0A3P1WNL7</accession>
<protein>
    <recommendedName>
        <fullName evidence="5">Adenine DNA glycosylase</fullName>
        <ecNumber evidence="4">3.2.2.31</ecNumber>
    </recommendedName>
</protein>
<dbReference type="InterPro" id="IPR023170">
    <property type="entry name" value="HhH_base_excis_C"/>
</dbReference>
<dbReference type="InterPro" id="IPR003265">
    <property type="entry name" value="HhH-GPD_domain"/>
</dbReference>
<keyword evidence="6" id="KW-0004">4Fe-4S</keyword>
<evidence type="ECO:0000256" key="11">
    <source>
        <dbReference type="ARBA" id="ARBA00023014"/>
    </source>
</evidence>
<dbReference type="GO" id="GO:0034039">
    <property type="term" value="F:8-oxo-7,8-dihydroguanine DNA N-glycosylase activity"/>
    <property type="evidence" value="ECO:0007669"/>
    <property type="project" value="TreeGrafter"/>
</dbReference>
<keyword evidence="11" id="KW-0411">Iron-sulfur</keyword>
<evidence type="ECO:0000256" key="12">
    <source>
        <dbReference type="ARBA" id="ARBA00023204"/>
    </source>
</evidence>
<dbReference type="InterPro" id="IPR044298">
    <property type="entry name" value="MIG/MutY"/>
</dbReference>
<evidence type="ECO:0000313" key="16">
    <source>
        <dbReference type="Proteomes" id="UP000280935"/>
    </source>
</evidence>
<organism evidence="15 16">
    <name type="scientific">Arachnia propionica</name>
    <dbReference type="NCBI Taxonomy" id="1750"/>
    <lineage>
        <taxon>Bacteria</taxon>
        <taxon>Bacillati</taxon>
        <taxon>Actinomycetota</taxon>
        <taxon>Actinomycetes</taxon>
        <taxon>Propionibacteriales</taxon>
        <taxon>Propionibacteriaceae</taxon>
        <taxon>Arachnia</taxon>
    </lineage>
</organism>
<evidence type="ECO:0000256" key="7">
    <source>
        <dbReference type="ARBA" id="ARBA00022723"/>
    </source>
</evidence>
<dbReference type="InterPro" id="IPR004036">
    <property type="entry name" value="Endonuclease-III-like_CS2"/>
</dbReference>
<dbReference type="SMART" id="SM00525">
    <property type="entry name" value="FES"/>
    <property type="match status" value="1"/>
</dbReference>
<name>A0A3P1WNL7_9ACTN</name>
<dbReference type="GO" id="GO:0046872">
    <property type="term" value="F:metal ion binding"/>
    <property type="evidence" value="ECO:0007669"/>
    <property type="project" value="UniProtKB-KW"/>
</dbReference>
<dbReference type="Pfam" id="PF00633">
    <property type="entry name" value="HHH"/>
    <property type="match status" value="1"/>
</dbReference>
<dbReference type="InterPro" id="IPR011257">
    <property type="entry name" value="DNA_glycosylase"/>
</dbReference>
<dbReference type="Proteomes" id="UP000280935">
    <property type="component" value="Unassembled WGS sequence"/>
</dbReference>
<dbReference type="EMBL" id="RQYT01000052">
    <property type="protein sequence ID" value="RRD48152.1"/>
    <property type="molecule type" value="Genomic_DNA"/>
</dbReference>
<dbReference type="AlphaFoldDB" id="A0A3P1WNL7"/>
<proteinExistence type="inferred from homology"/>
<keyword evidence="12" id="KW-0234">DNA repair</keyword>
<comment type="cofactor">
    <cofactor evidence="2">
        <name>[4Fe-4S] cluster</name>
        <dbReference type="ChEBI" id="CHEBI:49883"/>
    </cofactor>
</comment>
<evidence type="ECO:0000256" key="3">
    <source>
        <dbReference type="ARBA" id="ARBA00008343"/>
    </source>
</evidence>
<dbReference type="SUPFAM" id="SSF48150">
    <property type="entry name" value="DNA-glycosylase"/>
    <property type="match status" value="1"/>
</dbReference>
<evidence type="ECO:0000256" key="5">
    <source>
        <dbReference type="ARBA" id="ARBA00022023"/>
    </source>
</evidence>
<dbReference type="CDD" id="cd00056">
    <property type="entry name" value="ENDO3c"/>
    <property type="match status" value="1"/>
</dbReference>
<dbReference type="PANTHER" id="PTHR42944">
    <property type="entry name" value="ADENINE DNA GLYCOSYLASE"/>
    <property type="match status" value="1"/>
</dbReference>
<dbReference type="Pfam" id="PF00730">
    <property type="entry name" value="HhH-GPD"/>
    <property type="match status" value="1"/>
</dbReference>
<dbReference type="InterPro" id="IPR003651">
    <property type="entry name" value="Endonuclease3_FeS-loop_motif"/>
</dbReference>
<dbReference type="InterPro" id="IPR000445">
    <property type="entry name" value="HhH_motif"/>
</dbReference>